<evidence type="ECO:0000256" key="10">
    <source>
        <dbReference type="SAM" id="MobiDB-lite"/>
    </source>
</evidence>
<feature type="transmembrane region" description="Helical" evidence="11">
    <location>
        <begin position="330"/>
        <end position="347"/>
    </location>
</feature>
<dbReference type="PANTHER" id="PTHR13416">
    <property type="match status" value="1"/>
</dbReference>
<evidence type="ECO:0000256" key="8">
    <source>
        <dbReference type="ARBA" id="ARBA00023136"/>
    </source>
</evidence>
<dbReference type="InterPro" id="IPR012430">
    <property type="entry name" value="TMEM43_fam"/>
</dbReference>
<evidence type="ECO:0000256" key="4">
    <source>
        <dbReference type="ARBA" id="ARBA00006627"/>
    </source>
</evidence>
<dbReference type="GO" id="GO:0071763">
    <property type="term" value="P:nuclear membrane organization"/>
    <property type="evidence" value="ECO:0007669"/>
    <property type="project" value="TreeGrafter"/>
</dbReference>
<comment type="subcellular location">
    <subcellularLocation>
        <location evidence="1">Endomembrane system</location>
        <topology evidence="1">Multi-pass membrane protein</topology>
    </subcellularLocation>
    <subcellularLocation>
        <location evidence="3">Endoplasmic reticulum membrane</location>
    </subcellularLocation>
    <subcellularLocation>
        <location evidence="2">Nucleus envelope</location>
    </subcellularLocation>
</comment>
<evidence type="ECO:0000256" key="7">
    <source>
        <dbReference type="ARBA" id="ARBA00022989"/>
    </source>
</evidence>
<evidence type="ECO:0008006" key="14">
    <source>
        <dbReference type="Google" id="ProtNLM"/>
    </source>
</evidence>
<keyword evidence="5 11" id="KW-0812">Transmembrane</keyword>
<gene>
    <name evidence="12" type="ORF">BSTOLATCC_MIC53768</name>
</gene>
<keyword evidence="9" id="KW-0539">Nucleus</keyword>
<keyword evidence="7 11" id="KW-1133">Transmembrane helix</keyword>
<dbReference type="GO" id="GO:0006629">
    <property type="term" value="P:lipid metabolic process"/>
    <property type="evidence" value="ECO:0007669"/>
    <property type="project" value="TreeGrafter"/>
</dbReference>
<comment type="caution">
    <text evidence="12">The sequence shown here is derived from an EMBL/GenBank/DDBJ whole genome shotgun (WGS) entry which is preliminary data.</text>
</comment>
<dbReference type="GO" id="GO:0005637">
    <property type="term" value="C:nuclear inner membrane"/>
    <property type="evidence" value="ECO:0007669"/>
    <property type="project" value="TreeGrafter"/>
</dbReference>
<dbReference type="AlphaFoldDB" id="A0AAU9KCP2"/>
<evidence type="ECO:0000256" key="6">
    <source>
        <dbReference type="ARBA" id="ARBA00022824"/>
    </source>
</evidence>
<comment type="similarity">
    <text evidence="4">Belongs to the TMEM43 family.</text>
</comment>
<evidence type="ECO:0000256" key="3">
    <source>
        <dbReference type="ARBA" id="ARBA00004586"/>
    </source>
</evidence>
<name>A0AAU9KCP2_9CILI</name>
<evidence type="ECO:0000313" key="12">
    <source>
        <dbReference type="EMBL" id="CAG9331705.1"/>
    </source>
</evidence>
<evidence type="ECO:0000256" key="1">
    <source>
        <dbReference type="ARBA" id="ARBA00004127"/>
    </source>
</evidence>
<reference evidence="12" key="1">
    <citation type="submission" date="2021-09" db="EMBL/GenBank/DDBJ databases">
        <authorList>
            <consortium name="AG Swart"/>
            <person name="Singh M."/>
            <person name="Singh A."/>
            <person name="Seah K."/>
            <person name="Emmerich C."/>
        </authorList>
    </citation>
    <scope>NUCLEOTIDE SEQUENCE</scope>
    <source>
        <strain evidence="12">ATCC30299</strain>
    </source>
</reference>
<dbReference type="PANTHER" id="PTHR13416:SF2">
    <property type="entry name" value="TRANSMEMBRANE PROTEIN 43"/>
    <property type="match status" value="1"/>
</dbReference>
<evidence type="ECO:0000256" key="5">
    <source>
        <dbReference type="ARBA" id="ARBA00022692"/>
    </source>
</evidence>
<evidence type="ECO:0000256" key="11">
    <source>
        <dbReference type="SAM" id="Phobius"/>
    </source>
</evidence>
<dbReference type="EMBL" id="CAJZBQ010000053">
    <property type="protein sequence ID" value="CAG9331705.1"/>
    <property type="molecule type" value="Genomic_DNA"/>
</dbReference>
<proteinExistence type="inferred from homology"/>
<evidence type="ECO:0000256" key="2">
    <source>
        <dbReference type="ARBA" id="ARBA00004259"/>
    </source>
</evidence>
<feature type="region of interest" description="Disordered" evidence="10">
    <location>
        <begin position="31"/>
        <end position="52"/>
    </location>
</feature>
<dbReference type="Pfam" id="PF07787">
    <property type="entry name" value="TMEM43"/>
    <property type="match status" value="1"/>
</dbReference>
<dbReference type="GO" id="GO:0005789">
    <property type="term" value="C:endoplasmic reticulum membrane"/>
    <property type="evidence" value="ECO:0007669"/>
    <property type="project" value="UniProtKB-SubCell"/>
</dbReference>
<evidence type="ECO:0000313" key="13">
    <source>
        <dbReference type="Proteomes" id="UP001162131"/>
    </source>
</evidence>
<organism evidence="12 13">
    <name type="scientific">Blepharisma stoltei</name>
    <dbReference type="NCBI Taxonomy" id="1481888"/>
    <lineage>
        <taxon>Eukaryota</taxon>
        <taxon>Sar</taxon>
        <taxon>Alveolata</taxon>
        <taxon>Ciliophora</taxon>
        <taxon>Postciliodesmatophora</taxon>
        <taxon>Heterotrichea</taxon>
        <taxon>Heterotrichida</taxon>
        <taxon>Blepharismidae</taxon>
        <taxon>Blepharisma</taxon>
    </lineage>
</organism>
<keyword evidence="8 11" id="KW-0472">Membrane</keyword>
<keyword evidence="6" id="KW-0256">Endoplasmic reticulum</keyword>
<feature type="transmembrane region" description="Helical" evidence="11">
    <location>
        <begin position="60"/>
        <end position="82"/>
    </location>
</feature>
<sequence length="348" mass="39698">MVFQIFTLIQISLISCCMGFYTYPSNNSDTSISTENSIQDPEAENYSDLPSIPDTPSSSASIVSLVLGILILTIGAAIWGYFEWSFQLRKRFLNKCLSVVIDAPPVIDSENNGKLLFVAGNLQVGMPFYLQDPFLPIVTVSEALLLKRQAEMYQWQEETVKDGLKAIDYKKVWARSQISSSHFKYHEDHHNPDWDPKLQNATFSCQPEAFIGPYRMSREILKKIPIREKLRLVHPTPTYESLNKYIIYFDDTYYYLTTQESADGEYKPEIGDYRIKYSVLHIGTAVSILGAQDGDTLTKYEGKLLTVESGIISADKLLERKLSNKRTKQYIFRIFSTLLLLIGFILVT</sequence>
<keyword evidence="13" id="KW-1185">Reference proteome</keyword>
<protein>
    <recommendedName>
        <fullName evidence="14">RING-type E3 ubiquitin transferase</fullName>
    </recommendedName>
</protein>
<dbReference type="Proteomes" id="UP001162131">
    <property type="component" value="Unassembled WGS sequence"/>
</dbReference>
<accession>A0AAU9KCP2</accession>
<feature type="transmembrane region" description="Helical" evidence="11">
    <location>
        <begin position="5"/>
        <end position="23"/>
    </location>
</feature>
<evidence type="ECO:0000256" key="9">
    <source>
        <dbReference type="ARBA" id="ARBA00023242"/>
    </source>
</evidence>